<protein>
    <recommendedName>
        <fullName evidence="4">Secreted protein</fullName>
    </recommendedName>
</protein>
<name>A0ABV5IBT9_9ACTN</name>
<dbReference type="RefSeq" id="WP_189647203.1">
    <property type="nucleotide sequence ID" value="NZ_BMRC01000004.1"/>
</dbReference>
<evidence type="ECO:0000313" key="3">
    <source>
        <dbReference type="Proteomes" id="UP001589647"/>
    </source>
</evidence>
<dbReference type="EMBL" id="JBHMEI010000006">
    <property type="protein sequence ID" value="MFB9201994.1"/>
    <property type="molecule type" value="Genomic_DNA"/>
</dbReference>
<comment type="caution">
    <text evidence="2">The sequence shown here is derived from an EMBL/GenBank/DDBJ whole genome shotgun (WGS) entry which is preliminary data.</text>
</comment>
<keyword evidence="3" id="KW-1185">Reference proteome</keyword>
<reference evidence="2 3" key="1">
    <citation type="submission" date="2024-09" db="EMBL/GenBank/DDBJ databases">
        <authorList>
            <person name="Sun Q."/>
            <person name="Mori K."/>
        </authorList>
    </citation>
    <scope>NUCLEOTIDE SEQUENCE [LARGE SCALE GENOMIC DNA]</scope>
    <source>
        <strain evidence="2 3">CCM 3426</strain>
    </source>
</reference>
<evidence type="ECO:0000256" key="1">
    <source>
        <dbReference type="SAM" id="SignalP"/>
    </source>
</evidence>
<organism evidence="2 3">
    <name type="scientific">Nonomuraea spiralis</name>
    <dbReference type="NCBI Taxonomy" id="46182"/>
    <lineage>
        <taxon>Bacteria</taxon>
        <taxon>Bacillati</taxon>
        <taxon>Actinomycetota</taxon>
        <taxon>Actinomycetes</taxon>
        <taxon>Streptosporangiales</taxon>
        <taxon>Streptosporangiaceae</taxon>
        <taxon>Nonomuraea</taxon>
    </lineage>
</organism>
<keyword evidence="1" id="KW-0732">Signal</keyword>
<evidence type="ECO:0000313" key="2">
    <source>
        <dbReference type="EMBL" id="MFB9201994.1"/>
    </source>
</evidence>
<sequence length="161" mass="16139">MFKRRLAVLGTVAVLAVAGLGGSAMADETPAPDAATDAVAVTTAAVCKTPDGKEVKLAESVSARVFLAPGERVDLDGGAPALKGEPSRTVEIAPLTEAAPTTPAATVPDGELATPDAPLVQGKALRTVPAQPATELPPNATKIEDLGKVVNVVCVAEKPAE</sequence>
<dbReference type="Proteomes" id="UP001589647">
    <property type="component" value="Unassembled WGS sequence"/>
</dbReference>
<feature type="signal peptide" evidence="1">
    <location>
        <begin position="1"/>
        <end position="26"/>
    </location>
</feature>
<feature type="chain" id="PRO_5046672502" description="Secreted protein" evidence="1">
    <location>
        <begin position="27"/>
        <end position="161"/>
    </location>
</feature>
<proteinExistence type="predicted"/>
<gene>
    <name evidence="2" type="ORF">ACFFV7_12400</name>
</gene>
<accession>A0ABV5IBT9</accession>
<evidence type="ECO:0008006" key="4">
    <source>
        <dbReference type="Google" id="ProtNLM"/>
    </source>
</evidence>